<gene>
    <name evidence="1" type="ORF">TMSB3V08_LOCUS10317</name>
</gene>
<organism evidence="1">
    <name type="scientific">Timema monikensis</name>
    <dbReference type="NCBI Taxonomy" id="170555"/>
    <lineage>
        <taxon>Eukaryota</taxon>
        <taxon>Metazoa</taxon>
        <taxon>Ecdysozoa</taxon>
        <taxon>Arthropoda</taxon>
        <taxon>Hexapoda</taxon>
        <taxon>Insecta</taxon>
        <taxon>Pterygota</taxon>
        <taxon>Neoptera</taxon>
        <taxon>Polyneoptera</taxon>
        <taxon>Phasmatodea</taxon>
        <taxon>Timematodea</taxon>
        <taxon>Timematoidea</taxon>
        <taxon>Timematidae</taxon>
        <taxon>Timema</taxon>
    </lineage>
</organism>
<proteinExistence type="predicted"/>
<dbReference type="AlphaFoldDB" id="A0A7R9HUX0"/>
<accession>A0A7R9HUX0</accession>
<sequence length="129" mass="14848">MCSQCTGSIAYLFPNCVALPVIHRKLRSSRREARTLLVYYSHFRTTADKVEKTKLFTLQLLICDANLYPHYFRKSMRAHACGTFVSHRSTPKTYEQFQPICYPTIPTVSCELSASTKETMGLREVLGYR</sequence>
<evidence type="ECO:0000313" key="1">
    <source>
        <dbReference type="EMBL" id="CAD7433647.1"/>
    </source>
</evidence>
<reference evidence="1" key="1">
    <citation type="submission" date="2020-11" db="EMBL/GenBank/DDBJ databases">
        <authorList>
            <person name="Tran Van P."/>
        </authorList>
    </citation>
    <scope>NUCLEOTIDE SEQUENCE</scope>
</reference>
<protein>
    <submittedName>
        <fullName evidence="1">Uncharacterized protein</fullName>
    </submittedName>
</protein>
<dbReference type="EMBL" id="OB796643">
    <property type="protein sequence ID" value="CAD7433647.1"/>
    <property type="molecule type" value="Genomic_DNA"/>
</dbReference>
<name>A0A7R9HUX0_9NEOP</name>